<keyword evidence="2" id="KW-1185">Reference proteome</keyword>
<gene>
    <name evidence="1" type="ORF">DPEC_G00157590</name>
</gene>
<protein>
    <submittedName>
        <fullName evidence="1">Uncharacterized protein</fullName>
    </submittedName>
</protein>
<comment type="caution">
    <text evidence="1">The sequence shown here is derived from an EMBL/GenBank/DDBJ whole genome shotgun (WGS) entry which is preliminary data.</text>
</comment>
<reference evidence="1" key="1">
    <citation type="submission" date="2021-05" db="EMBL/GenBank/DDBJ databases">
        <authorList>
            <person name="Pan Q."/>
            <person name="Jouanno E."/>
            <person name="Zahm M."/>
            <person name="Klopp C."/>
            <person name="Cabau C."/>
            <person name="Louis A."/>
            <person name="Berthelot C."/>
            <person name="Parey E."/>
            <person name="Roest Crollius H."/>
            <person name="Montfort J."/>
            <person name="Robinson-Rechavi M."/>
            <person name="Bouchez O."/>
            <person name="Lampietro C."/>
            <person name="Lopez Roques C."/>
            <person name="Donnadieu C."/>
            <person name="Postlethwait J."/>
            <person name="Bobe J."/>
            <person name="Dillon D."/>
            <person name="Chandos A."/>
            <person name="von Hippel F."/>
            <person name="Guiguen Y."/>
        </authorList>
    </citation>
    <scope>NUCLEOTIDE SEQUENCE</scope>
    <source>
        <strain evidence="1">YG-Jan2019</strain>
    </source>
</reference>
<evidence type="ECO:0000313" key="2">
    <source>
        <dbReference type="Proteomes" id="UP001157502"/>
    </source>
</evidence>
<sequence length="385" mass="44915">MSPNQGDHHQASATYDLARCLARNQLVTSGITSFDDKPMNYWAWKSSFHGAIAGLGLSDREELDLLIKYLGRDSTEHARRIKAVNIRSPSDGLKMTWQRLEEMYGSPEAIEQALFSKLQCFPKVSSRDPLRLRDLGDLLSEVEAAKTDGYLPGLSYLDTSRGIINIVDKLPHNIQEKWISFGSRYKRDHNVAFPPFTVFANFIRTEARARTDPSFNFASQTSPEKWDKLDSYRQMPISVNSTHIYPAHRQESRAEKSLVDPKERVEEKEVEDEEENEEKDEEENEEEVEDEEDEEEEKEVDEEEEKDEEKVEDEEEDEEKDEEDEEKEVDEEDEEKEVDEEDEEKDEEVEDEEKEVEDEEDEEKDEEDEEEQKEDASTEHSSIQQ</sequence>
<organism evidence="1 2">
    <name type="scientific">Dallia pectoralis</name>
    <name type="common">Alaska blackfish</name>
    <dbReference type="NCBI Taxonomy" id="75939"/>
    <lineage>
        <taxon>Eukaryota</taxon>
        <taxon>Metazoa</taxon>
        <taxon>Chordata</taxon>
        <taxon>Craniata</taxon>
        <taxon>Vertebrata</taxon>
        <taxon>Euteleostomi</taxon>
        <taxon>Actinopterygii</taxon>
        <taxon>Neopterygii</taxon>
        <taxon>Teleostei</taxon>
        <taxon>Protacanthopterygii</taxon>
        <taxon>Esociformes</taxon>
        <taxon>Umbridae</taxon>
        <taxon>Dallia</taxon>
    </lineage>
</organism>
<dbReference type="Proteomes" id="UP001157502">
    <property type="component" value="Chromosome 12"/>
</dbReference>
<dbReference type="EMBL" id="CM055739">
    <property type="protein sequence ID" value="KAJ8004289.1"/>
    <property type="molecule type" value="Genomic_DNA"/>
</dbReference>
<name>A0ACC2GKL9_DALPE</name>
<proteinExistence type="predicted"/>
<evidence type="ECO:0000313" key="1">
    <source>
        <dbReference type="EMBL" id="KAJ8004289.1"/>
    </source>
</evidence>
<accession>A0ACC2GKL9</accession>